<dbReference type="RefSeq" id="WP_083586400.1">
    <property type="nucleotide sequence ID" value="NZ_FRXN01000002.1"/>
</dbReference>
<keyword evidence="1" id="KW-0732">Signal</keyword>
<feature type="chain" id="PRO_5013291829" evidence="1">
    <location>
        <begin position="21"/>
        <end position="178"/>
    </location>
</feature>
<evidence type="ECO:0000313" key="2">
    <source>
        <dbReference type="EMBL" id="SHO61638.1"/>
    </source>
</evidence>
<name>A0A1M7Z9L5_9BACT</name>
<dbReference type="AlphaFoldDB" id="A0A1M7Z9L5"/>
<keyword evidence="3" id="KW-1185">Reference proteome</keyword>
<reference evidence="3" key="1">
    <citation type="submission" date="2016-12" db="EMBL/GenBank/DDBJ databases">
        <authorList>
            <person name="Varghese N."/>
            <person name="Submissions S."/>
        </authorList>
    </citation>
    <scope>NUCLEOTIDE SEQUENCE [LARGE SCALE GENOMIC DNA]</scope>
    <source>
        <strain evidence="3">DSM 25035</strain>
    </source>
</reference>
<organism evidence="2 3">
    <name type="scientific">Algoriphagus zhangzhouensis</name>
    <dbReference type="NCBI Taxonomy" id="1073327"/>
    <lineage>
        <taxon>Bacteria</taxon>
        <taxon>Pseudomonadati</taxon>
        <taxon>Bacteroidota</taxon>
        <taxon>Cytophagia</taxon>
        <taxon>Cytophagales</taxon>
        <taxon>Cyclobacteriaceae</taxon>
        <taxon>Algoriphagus</taxon>
    </lineage>
</organism>
<dbReference type="Gene3D" id="3.40.1260.10">
    <property type="entry name" value="DsrEFH-like"/>
    <property type="match status" value="1"/>
</dbReference>
<dbReference type="Proteomes" id="UP000184609">
    <property type="component" value="Unassembled WGS sequence"/>
</dbReference>
<feature type="signal peptide" evidence="1">
    <location>
        <begin position="1"/>
        <end position="20"/>
    </location>
</feature>
<dbReference type="STRING" id="1073327.SAMN04488108_1473"/>
<gene>
    <name evidence="2" type="ORF">SAMN04488108_1473</name>
</gene>
<dbReference type="InterPro" id="IPR003787">
    <property type="entry name" value="Sulphur_relay_DsrE/F-like"/>
</dbReference>
<dbReference type="OrthoDB" id="7206705at2"/>
<dbReference type="PANTHER" id="PTHR37691">
    <property type="entry name" value="BLR3518 PROTEIN"/>
    <property type="match status" value="1"/>
</dbReference>
<accession>A0A1M7Z9L5</accession>
<dbReference type="PANTHER" id="PTHR37691:SF1">
    <property type="entry name" value="BLR3518 PROTEIN"/>
    <property type="match status" value="1"/>
</dbReference>
<evidence type="ECO:0000313" key="3">
    <source>
        <dbReference type="Proteomes" id="UP000184609"/>
    </source>
</evidence>
<evidence type="ECO:0000256" key="1">
    <source>
        <dbReference type="SAM" id="SignalP"/>
    </source>
</evidence>
<dbReference type="SUPFAM" id="SSF75169">
    <property type="entry name" value="DsrEFH-like"/>
    <property type="match status" value="1"/>
</dbReference>
<proteinExistence type="predicted"/>
<dbReference type="Pfam" id="PF02635">
    <property type="entry name" value="DsrE"/>
    <property type="match status" value="1"/>
</dbReference>
<protein>
    <submittedName>
        <fullName evidence="2">DsrE/DsrF-like family protein</fullName>
    </submittedName>
</protein>
<dbReference type="InterPro" id="IPR027396">
    <property type="entry name" value="DsrEFH-like"/>
</dbReference>
<sequence length="178" mass="19885">MKKLLITLSLSCLIIGGMQAQNIIYPAIQGYGGVIEVPFEAIKPDPNESYKFVIEISNRIDDKKEIAGILDYASRMYNLHIYAGVPKENIDLAIVIFSGATPISLSNEEYQKRFEVTNPNAEVLEEMKRNGIRLIVCGQSMMKQGLVPDMIFPGVEMAVSRFTATSDLMKKGYQLFVL</sequence>
<dbReference type="EMBL" id="FRXN01000002">
    <property type="protein sequence ID" value="SHO61638.1"/>
    <property type="molecule type" value="Genomic_DNA"/>
</dbReference>